<organism evidence="2 3">
    <name type="scientific">Tolypocladium paradoxum</name>
    <dbReference type="NCBI Taxonomy" id="94208"/>
    <lineage>
        <taxon>Eukaryota</taxon>
        <taxon>Fungi</taxon>
        <taxon>Dikarya</taxon>
        <taxon>Ascomycota</taxon>
        <taxon>Pezizomycotina</taxon>
        <taxon>Sordariomycetes</taxon>
        <taxon>Hypocreomycetidae</taxon>
        <taxon>Hypocreales</taxon>
        <taxon>Ophiocordycipitaceae</taxon>
        <taxon>Tolypocladium</taxon>
    </lineage>
</organism>
<accession>A0A2S4L164</accession>
<dbReference type="EMBL" id="PKSG01000357">
    <property type="protein sequence ID" value="POR36137.1"/>
    <property type="molecule type" value="Genomic_DNA"/>
</dbReference>
<keyword evidence="3" id="KW-1185">Reference proteome</keyword>
<comment type="caution">
    <text evidence="2">The sequence shown here is derived from an EMBL/GenBank/DDBJ whole genome shotgun (WGS) entry which is preliminary data.</text>
</comment>
<feature type="compositionally biased region" description="Basic residues" evidence="1">
    <location>
        <begin position="1"/>
        <end position="10"/>
    </location>
</feature>
<evidence type="ECO:0000313" key="2">
    <source>
        <dbReference type="EMBL" id="POR36137.1"/>
    </source>
</evidence>
<feature type="compositionally biased region" description="Basic residues" evidence="1">
    <location>
        <begin position="17"/>
        <end position="33"/>
    </location>
</feature>
<proteinExistence type="predicted"/>
<dbReference type="AlphaFoldDB" id="A0A2S4L164"/>
<protein>
    <submittedName>
        <fullName evidence="2">Uncharacterized protein</fullName>
    </submittedName>
</protein>
<gene>
    <name evidence="2" type="ORF">TPAR_03657</name>
</gene>
<dbReference type="Proteomes" id="UP000237481">
    <property type="component" value="Unassembled WGS sequence"/>
</dbReference>
<reference evidence="2 3" key="1">
    <citation type="submission" date="2018-01" db="EMBL/GenBank/DDBJ databases">
        <title>Harnessing the power of phylogenomics to disentangle the directionality and signatures of interkingdom host jumping in the parasitic fungal genus Tolypocladium.</title>
        <authorList>
            <person name="Quandt C.A."/>
            <person name="Patterson W."/>
            <person name="Spatafora J.W."/>
        </authorList>
    </citation>
    <scope>NUCLEOTIDE SEQUENCE [LARGE SCALE GENOMIC DNA]</scope>
    <source>
        <strain evidence="2 3">NRBC 100945</strain>
    </source>
</reference>
<feature type="compositionally biased region" description="Polar residues" evidence="1">
    <location>
        <begin position="60"/>
        <end position="87"/>
    </location>
</feature>
<evidence type="ECO:0000313" key="3">
    <source>
        <dbReference type="Proteomes" id="UP000237481"/>
    </source>
</evidence>
<feature type="region of interest" description="Disordered" evidence="1">
    <location>
        <begin position="59"/>
        <end position="101"/>
    </location>
</feature>
<evidence type="ECO:0000256" key="1">
    <source>
        <dbReference type="SAM" id="MobiDB-lite"/>
    </source>
</evidence>
<feature type="non-terminal residue" evidence="2">
    <location>
        <position position="101"/>
    </location>
</feature>
<sequence length="101" mass="11824">MRLFAHRRLLHQSMTQSRRRARKRRTRRARRLSGHRRALHLRDLLERRIAKECSYLQPDSGATMSQLSTEGGNKMFNSRIQPSSCASKMTPIGRTNIFSDQ</sequence>
<name>A0A2S4L164_9HYPO</name>
<feature type="region of interest" description="Disordered" evidence="1">
    <location>
        <begin position="1"/>
        <end position="33"/>
    </location>
</feature>